<evidence type="ECO:0000313" key="2">
    <source>
        <dbReference type="Proteomes" id="UP000010729"/>
    </source>
</evidence>
<sequence>MDERDRWALDHAGSVAERDSIRRRIAAEELARLRAELGQAAAARIERQMLRVIEDERRKDIAAAQAAQEGETA</sequence>
<dbReference type="RefSeq" id="WP_005274024.1">
    <property type="nucleotide sequence ID" value="NZ_ANPE02000265.1"/>
</dbReference>
<dbReference type="Proteomes" id="UP000010729">
    <property type="component" value="Unassembled WGS sequence"/>
</dbReference>
<dbReference type="EMBL" id="ANPE02000265">
    <property type="protein sequence ID" value="EMY32494.1"/>
    <property type="molecule type" value="Genomic_DNA"/>
</dbReference>
<keyword evidence="2" id="KW-1185">Reference proteome</keyword>
<accession>N1UXJ7</accession>
<protein>
    <submittedName>
        <fullName evidence="1">Uncharacterized protein</fullName>
    </submittedName>
</protein>
<proteinExistence type="predicted"/>
<reference evidence="1 2" key="1">
    <citation type="journal article" date="2013" name="Genome Announc.">
        <title>Draft Genome Sequence of Arthrobacter crystallopoietes Strain BAB-32, Revealing Genes for Bioremediation.</title>
        <authorList>
            <person name="Joshi M.N."/>
            <person name="Pandit A.S."/>
            <person name="Sharma A."/>
            <person name="Pandya R.V."/>
            <person name="Desai S.M."/>
            <person name="Saxena A.K."/>
            <person name="Bagatharia S.B."/>
        </authorList>
    </citation>
    <scope>NUCLEOTIDE SEQUENCE [LARGE SCALE GENOMIC DNA]</scope>
    <source>
        <strain evidence="1 2">BAB-32</strain>
    </source>
</reference>
<organism evidence="1 2">
    <name type="scientific">Arthrobacter crystallopoietes BAB-32</name>
    <dbReference type="NCBI Taxonomy" id="1246476"/>
    <lineage>
        <taxon>Bacteria</taxon>
        <taxon>Bacillati</taxon>
        <taxon>Actinomycetota</taxon>
        <taxon>Actinomycetes</taxon>
        <taxon>Micrococcales</taxon>
        <taxon>Micrococcaceae</taxon>
        <taxon>Crystallibacter</taxon>
    </lineage>
</organism>
<name>N1UXJ7_9MICC</name>
<comment type="caution">
    <text evidence="1">The sequence shown here is derived from an EMBL/GenBank/DDBJ whole genome shotgun (WGS) entry which is preliminary data.</text>
</comment>
<evidence type="ECO:0000313" key="1">
    <source>
        <dbReference type="EMBL" id="EMY32494.1"/>
    </source>
</evidence>
<gene>
    <name evidence="1" type="ORF">D477_019898</name>
</gene>
<dbReference type="AlphaFoldDB" id="N1UXJ7"/>